<sequence length="320" mass="37499">MVPFLRFQWVAKWCHSIELRHVREIHAIFRPWYAQYGHTRLSKLLEELPFTTTIALIYSANLGEKDLFQAVHAVASSSLCRARRREILSVALASKNQLGAIECLAVMTINRDEVFVYMSEAISNGNTVTAQHLALQMRDQDERTMHRRWFFPRAQDRIQSHVRQAMRSNRLEGVCWLLETYAHCIPAGCSKWIARLRRDCRRWALEFHHFDSLPMLSNTKMQPSDEDWEDLMHCIKSTLLEAVAWLVCTKAVHVQPRHILQAAKSFQPYHAPSMAIFELVLSTVVDKREKIHVLTLCNDRRFKHGRTVLNFDRYIRQYEG</sequence>
<gene>
    <name evidence="1" type="ORF">Ae201684_015286</name>
</gene>
<name>A0A6G0WH28_9STRA</name>
<organism evidence="1 2">
    <name type="scientific">Aphanomyces euteiches</name>
    <dbReference type="NCBI Taxonomy" id="100861"/>
    <lineage>
        <taxon>Eukaryota</taxon>
        <taxon>Sar</taxon>
        <taxon>Stramenopiles</taxon>
        <taxon>Oomycota</taxon>
        <taxon>Saprolegniomycetes</taxon>
        <taxon>Saprolegniales</taxon>
        <taxon>Verrucalvaceae</taxon>
        <taxon>Aphanomyces</taxon>
    </lineage>
</organism>
<dbReference type="AlphaFoldDB" id="A0A6G0WH28"/>
<dbReference type="Proteomes" id="UP000481153">
    <property type="component" value="Unassembled WGS sequence"/>
</dbReference>
<keyword evidence="2" id="KW-1185">Reference proteome</keyword>
<reference evidence="1 2" key="1">
    <citation type="submission" date="2019-07" db="EMBL/GenBank/DDBJ databases">
        <title>Genomics analysis of Aphanomyces spp. identifies a new class of oomycete effector associated with host adaptation.</title>
        <authorList>
            <person name="Gaulin E."/>
        </authorList>
    </citation>
    <scope>NUCLEOTIDE SEQUENCE [LARGE SCALE GENOMIC DNA]</scope>
    <source>
        <strain evidence="1 2">ATCC 201684</strain>
    </source>
</reference>
<protein>
    <submittedName>
        <fullName evidence="1">Uncharacterized protein</fullName>
    </submittedName>
</protein>
<accession>A0A6G0WH28</accession>
<comment type="caution">
    <text evidence="1">The sequence shown here is derived from an EMBL/GenBank/DDBJ whole genome shotgun (WGS) entry which is preliminary data.</text>
</comment>
<proteinExistence type="predicted"/>
<dbReference type="EMBL" id="VJMJ01000215">
    <property type="protein sequence ID" value="KAF0726472.1"/>
    <property type="molecule type" value="Genomic_DNA"/>
</dbReference>
<dbReference type="VEuPathDB" id="FungiDB:AeMF1_005319"/>
<evidence type="ECO:0000313" key="1">
    <source>
        <dbReference type="EMBL" id="KAF0726472.1"/>
    </source>
</evidence>
<evidence type="ECO:0000313" key="2">
    <source>
        <dbReference type="Proteomes" id="UP000481153"/>
    </source>
</evidence>